<evidence type="ECO:0000259" key="6">
    <source>
        <dbReference type="PROSITE" id="PS51444"/>
    </source>
</evidence>
<dbReference type="InterPro" id="IPR014768">
    <property type="entry name" value="GBD/FH3_dom"/>
</dbReference>
<dbReference type="InterPro" id="IPR010473">
    <property type="entry name" value="GTPase-bd"/>
</dbReference>
<dbReference type="InterPro" id="IPR010472">
    <property type="entry name" value="FH3_dom"/>
</dbReference>
<feature type="region of interest" description="Disordered" evidence="4">
    <location>
        <begin position="666"/>
        <end position="687"/>
    </location>
</feature>
<reference evidence="7 8" key="1">
    <citation type="journal article" date="2012" name="Eukaryot. Cell">
        <title>Draft genome sequence of Wickerhamomyces ciferrii NRRL Y-1031 F-60-10.</title>
        <authorList>
            <person name="Schneider J."/>
            <person name="Andrea H."/>
            <person name="Blom J."/>
            <person name="Jaenicke S."/>
            <person name="Ruckert C."/>
            <person name="Schorsch C."/>
            <person name="Szczepanowski R."/>
            <person name="Farwick M."/>
            <person name="Goesmann A."/>
            <person name="Puhler A."/>
            <person name="Schaffer S."/>
            <person name="Tauch A."/>
            <person name="Kohler T."/>
            <person name="Brinkrolf K."/>
        </authorList>
    </citation>
    <scope>NUCLEOTIDE SEQUENCE [LARGE SCALE GENOMIC DNA]</scope>
    <source>
        <strain evidence="8">ATCC 14091 / BCRC 22168 / CBS 111 / JCM 3599 / NBRC 0793 / NRRL Y-1031 F-60-10</strain>
    </source>
</reference>
<dbReference type="Pfam" id="PF06371">
    <property type="entry name" value="Drf_GBD"/>
    <property type="match status" value="1"/>
</dbReference>
<evidence type="ECO:0000256" key="4">
    <source>
        <dbReference type="SAM" id="MobiDB-lite"/>
    </source>
</evidence>
<dbReference type="PROSITE" id="PS51444">
    <property type="entry name" value="FH2"/>
    <property type="match status" value="1"/>
</dbReference>
<feature type="coiled-coil region" evidence="3">
    <location>
        <begin position="509"/>
        <end position="586"/>
    </location>
</feature>
<dbReference type="FunCoup" id="K0KNM9">
    <property type="interactions" value="262"/>
</dbReference>
<feature type="compositionally biased region" description="Low complexity" evidence="4">
    <location>
        <begin position="666"/>
        <end position="686"/>
    </location>
</feature>
<dbReference type="Pfam" id="PF06367">
    <property type="entry name" value="Drf_FH3"/>
    <property type="match status" value="1"/>
</dbReference>
<dbReference type="GO" id="GO:0005938">
    <property type="term" value="C:cell cortex"/>
    <property type="evidence" value="ECO:0007669"/>
    <property type="project" value="UniProtKB-ARBA"/>
</dbReference>
<comment type="caution">
    <text evidence="7">The sequence shown here is derived from an EMBL/GenBank/DDBJ whole genome shotgun (WGS) entry which is preliminary data.</text>
</comment>
<feature type="region of interest" description="Disordered" evidence="4">
    <location>
        <begin position="42"/>
        <end position="62"/>
    </location>
</feature>
<feature type="region of interest" description="Disordered" evidence="4">
    <location>
        <begin position="1355"/>
        <end position="1378"/>
    </location>
</feature>
<proteinExistence type="inferred from homology"/>
<dbReference type="SMART" id="SM01139">
    <property type="entry name" value="Drf_FH3"/>
    <property type="match status" value="1"/>
</dbReference>
<dbReference type="GO" id="GO:0005522">
    <property type="term" value="F:profilin binding"/>
    <property type="evidence" value="ECO:0007669"/>
    <property type="project" value="UniProtKB-ARBA"/>
</dbReference>
<dbReference type="GO" id="GO:0015629">
    <property type="term" value="C:actin cytoskeleton"/>
    <property type="evidence" value="ECO:0007669"/>
    <property type="project" value="UniProtKB-ARBA"/>
</dbReference>
<comment type="similarity">
    <text evidence="2">Belongs to the formin homology family. BNI1 subfamily.</text>
</comment>
<evidence type="ECO:0000256" key="2">
    <source>
        <dbReference type="ARBA" id="ARBA00037935"/>
    </source>
</evidence>
<dbReference type="GO" id="GO:0003779">
    <property type="term" value="F:actin binding"/>
    <property type="evidence" value="ECO:0007669"/>
    <property type="project" value="InterPro"/>
</dbReference>
<dbReference type="Gene3D" id="6.10.30.50">
    <property type="match status" value="1"/>
</dbReference>
<dbReference type="PANTHER" id="PTHR47102:SF1">
    <property type="entry name" value="BNI1-RELATED PROTEIN 1"/>
    <property type="match status" value="1"/>
</dbReference>
<dbReference type="GO" id="GO:0071474">
    <property type="term" value="P:cellular hyperosmotic response"/>
    <property type="evidence" value="ECO:0007669"/>
    <property type="project" value="UniProtKB-ARBA"/>
</dbReference>
<feature type="region of interest" description="Disordered" evidence="4">
    <location>
        <begin position="1393"/>
        <end position="1416"/>
    </location>
</feature>
<gene>
    <name evidence="7" type="ORF">BN7_2551</name>
</gene>
<evidence type="ECO:0000256" key="3">
    <source>
        <dbReference type="SAM" id="Coils"/>
    </source>
</evidence>
<dbReference type="PROSITE" id="PS51232">
    <property type="entry name" value="GBD_FH3"/>
    <property type="match status" value="1"/>
</dbReference>
<keyword evidence="8" id="KW-1185">Reference proteome</keyword>
<dbReference type="GO" id="GO:0005935">
    <property type="term" value="C:cellular bud neck"/>
    <property type="evidence" value="ECO:0007669"/>
    <property type="project" value="UniProtKB-ARBA"/>
</dbReference>
<dbReference type="GO" id="GO:1903475">
    <property type="term" value="P:mitotic actomyosin contractile ring assembly"/>
    <property type="evidence" value="ECO:0007669"/>
    <property type="project" value="UniProtKB-ARBA"/>
</dbReference>
<accession>K0KNM9</accession>
<dbReference type="GO" id="GO:0045010">
    <property type="term" value="P:actin nucleation"/>
    <property type="evidence" value="ECO:0007669"/>
    <property type="project" value="UniProtKB-ARBA"/>
</dbReference>
<dbReference type="GO" id="GO:0070649">
    <property type="term" value="P:formin-nucleated actin cable assembly"/>
    <property type="evidence" value="ECO:0007669"/>
    <property type="project" value="UniProtKB-ARBA"/>
</dbReference>
<organism evidence="7 8">
    <name type="scientific">Wickerhamomyces ciferrii (strain ATCC 14091 / BCRC 22168 / CBS 111 / JCM 3599 / NBRC 0793 / NRRL Y-1031 F-60-10)</name>
    <name type="common">Yeast</name>
    <name type="synonym">Pichia ciferrii</name>
    <dbReference type="NCBI Taxonomy" id="1206466"/>
    <lineage>
        <taxon>Eukaryota</taxon>
        <taxon>Fungi</taxon>
        <taxon>Dikarya</taxon>
        <taxon>Ascomycota</taxon>
        <taxon>Saccharomycotina</taxon>
        <taxon>Saccharomycetes</taxon>
        <taxon>Phaffomycetales</taxon>
        <taxon>Wickerhamomycetaceae</taxon>
        <taxon>Wickerhamomyces</taxon>
    </lineage>
</organism>
<dbReference type="SUPFAM" id="SSF101447">
    <property type="entry name" value="Formin homology 2 domain (FH2 domain)"/>
    <property type="match status" value="1"/>
</dbReference>
<feature type="compositionally biased region" description="Polar residues" evidence="4">
    <location>
        <begin position="736"/>
        <end position="752"/>
    </location>
</feature>
<feature type="region of interest" description="Disordered" evidence="4">
    <location>
        <begin position="623"/>
        <end position="653"/>
    </location>
</feature>
<dbReference type="InterPro" id="IPR042201">
    <property type="entry name" value="FH2_Formin_sf"/>
</dbReference>
<dbReference type="GO" id="GO:0031267">
    <property type="term" value="F:small GTPase binding"/>
    <property type="evidence" value="ECO:0007669"/>
    <property type="project" value="InterPro"/>
</dbReference>
<feature type="compositionally biased region" description="Low complexity" evidence="4">
    <location>
        <begin position="778"/>
        <end position="810"/>
    </location>
</feature>
<feature type="compositionally biased region" description="Pro residues" evidence="4">
    <location>
        <begin position="849"/>
        <end position="858"/>
    </location>
</feature>
<feature type="compositionally biased region" description="Basic and acidic residues" evidence="4">
    <location>
        <begin position="921"/>
        <end position="933"/>
    </location>
</feature>
<feature type="compositionally biased region" description="Basic and acidic residues" evidence="4">
    <location>
        <begin position="889"/>
        <end position="903"/>
    </location>
</feature>
<dbReference type="GO" id="GO:0032153">
    <property type="term" value="C:cell division site"/>
    <property type="evidence" value="ECO:0007669"/>
    <property type="project" value="TreeGrafter"/>
</dbReference>
<feature type="compositionally biased region" description="Low complexity" evidence="4">
    <location>
        <begin position="631"/>
        <end position="653"/>
    </location>
</feature>
<evidence type="ECO:0000313" key="8">
    <source>
        <dbReference type="Proteomes" id="UP000009328"/>
    </source>
</evidence>
<dbReference type="Proteomes" id="UP000009328">
    <property type="component" value="Unassembled WGS sequence"/>
</dbReference>
<evidence type="ECO:0000259" key="5">
    <source>
        <dbReference type="PROSITE" id="PS51232"/>
    </source>
</evidence>
<feature type="domain" description="FH2" evidence="6">
    <location>
        <begin position="947"/>
        <end position="1356"/>
    </location>
</feature>
<name>K0KNM9_WICCF</name>
<dbReference type="PANTHER" id="PTHR47102">
    <property type="entry name" value="PROTEIN BNI1"/>
    <property type="match status" value="1"/>
</dbReference>
<dbReference type="EMBL" id="CAIF01000061">
    <property type="protein sequence ID" value="CCH43004.1"/>
    <property type="molecule type" value="Genomic_DNA"/>
</dbReference>
<dbReference type="GO" id="GO:0043332">
    <property type="term" value="C:mating projection tip"/>
    <property type="evidence" value="ECO:0007669"/>
    <property type="project" value="TreeGrafter"/>
</dbReference>
<feature type="compositionally biased region" description="Polar residues" evidence="4">
    <location>
        <begin position="44"/>
        <end position="55"/>
    </location>
</feature>
<dbReference type="Gene3D" id="1.25.10.10">
    <property type="entry name" value="Leucine-rich Repeat Variant"/>
    <property type="match status" value="1"/>
</dbReference>
<dbReference type="InterPro" id="IPR015425">
    <property type="entry name" value="FH2_Formin"/>
</dbReference>
<dbReference type="Pfam" id="PF02181">
    <property type="entry name" value="FH2"/>
    <property type="match status" value="1"/>
</dbReference>
<feature type="compositionally biased region" description="Pro residues" evidence="4">
    <location>
        <begin position="817"/>
        <end position="826"/>
    </location>
</feature>
<keyword evidence="1 3" id="KW-0175">Coiled coil</keyword>
<dbReference type="STRING" id="1206466.K0KNM9"/>
<feature type="region of interest" description="Disordered" evidence="4">
    <location>
        <begin position="775"/>
        <end position="933"/>
    </location>
</feature>
<feature type="domain" description="GBD/FH3" evidence="5">
    <location>
        <begin position="122"/>
        <end position="515"/>
    </location>
</feature>
<dbReference type="SMART" id="SM01140">
    <property type="entry name" value="Drf_GBD"/>
    <property type="match status" value="1"/>
</dbReference>
<dbReference type="InterPro" id="IPR011989">
    <property type="entry name" value="ARM-like"/>
</dbReference>
<dbReference type="HOGENOM" id="CLU_002339_0_0_1"/>
<dbReference type="InterPro" id="IPR016024">
    <property type="entry name" value="ARM-type_fold"/>
</dbReference>
<dbReference type="Gene3D" id="1.20.58.2220">
    <property type="entry name" value="Formin, FH2 domain"/>
    <property type="match status" value="1"/>
</dbReference>
<feature type="compositionally biased region" description="Pro residues" evidence="4">
    <location>
        <begin position="873"/>
        <end position="886"/>
    </location>
</feature>
<dbReference type="InterPro" id="IPR051661">
    <property type="entry name" value="Actin_filament_regulator"/>
</dbReference>
<dbReference type="FunFam" id="1.20.58.2220:FF:000006">
    <property type="entry name" value="Cytokinesis protein sepA"/>
    <property type="match status" value="1"/>
</dbReference>
<evidence type="ECO:0000256" key="1">
    <source>
        <dbReference type="ARBA" id="ARBA00023054"/>
    </source>
</evidence>
<dbReference type="SMART" id="SM00498">
    <property type="entry name" value="FH2"/>
    <property type="match status" value="1"/>
</dbReference>
<sequence length="1431" mass="160761">MIPSGYNITKLENVSEDSLHRSSSPFSVTSHYSNTPLRHLEPNEFNNQSNAQDRTISNDKHSRESLSNLGLNIVGTGLKRKTSKATVSVKLEPSLSSLETSGSIGTTSSTQIDYEFLNYDQNEPPSDDIVESLFDKFLYRRAFTIEAKANLRKIPNSRKWILICQDKSLVDRNTSDLKSRSIPASWFVSTLRTLSTKDLHKLEKGLRSKDFVEEFIELEGYFELLQIANPSSTNMDEERTFLIVSCYKNIVNDKKGTDVIVQTPAIIEFFVKTMLKSTKTMNKKISTDILILLSFWSPPLGRNNLLKVFNRVSKLNLFETWINMITKLADEDEHLFTNNILQEFFLSSLFLIISICDGAESINDKKIIHAKFKEAGIYPLFHKLKTLMNEHIDVQIERYKSMEKSAFEDEVLKELNLSDSKADVLIKSIISKAGINSELQDLNNEFLDLMITMYESNSTSAASKTLKLLNQIMKNILLAGSSINYENSDSVLNMAIQKLMDQLTNDDITRRAMSEVKQYEQKTEDLQNEIKLLKESLNLSSGDILKQNDLLQAKSELKDKEIDSLKAEVEELRAARKNEKQKWETQNATISFNSAPVQKVSHSHNAASESLLRTLSRRNKGSPILQGNIFSASSQSRDSSLSRGSSLSRNSSLSKSKSTMSLFALKNSSPENENKSSTSTGSYDSSQAIGGKPMSYAGSNLSGSKIIGSSPIGSTGEINDAGSSLESLIDPRPFPNRTTSTGIDSDNENSNHVPELSRILTSSVPAAPELPEFLQFQSNKPPSSTSSNVSTGPSTGSSTNGSGQSTITNGVSQVKAPPAPPAPPLPDMFNERLLKSAPAALEKIATVSVPPPPPPPIPEFLTEKKTVSAPSALGPPPPPPPPPPLPTELIKKAIDKPEDEKSSDSSGPPPPPPLPTLLTKASEKSTESSNFKKLESILTQNKINEISKSLHRPTKKLKQLHWEKVDQVDNTLWSEPSHSRSEELQELGIFKEVENLFTMKETKRVSPTSVVSKSDKKSFIARDLSQQFGINLHMFSSIPEDQLILKVLKCDLDIMNNISVLEFFNKSELSEFSVTLTKDFKPYATDILNGSKPQLDPSGLERADRLFLELCFNLRHYWRSRSRALLMIKSYEKDYYDLSRKIQILDDSIKSIKNSKNLKNLFILIREIGNFMNKKQVEGFKLTSLQKLNFIKDQNQNTFLQYLEKVIRRAYPEYLNFMDELSTLQSSAKLSVEQLSLDIESYVKTIKNVESSMENGNLSDPKKLHPVDRVLTKVLPRLPEAKRKYQLLEDQHKFVISDFDELMKYFGENPSDSIGRATFLPKFQEFIDDFKRVQKQNKENEEKIRIYEKRKEMMLSKKSRAQSRGSAGTDGEFDSTKEEDVVENLLKRLKGVSVDRRTSTAGSSRSRNMDDDDEKLISRAQTLLEGTKKIS</sequence>
<feature type="region of interest" description="Disordered" evidence="4">
    <location>
        <begin position="713"/>
        <end position="754"/>
    </location>
</feature>
<dbReference type="GO" id="GO:0051016">
    <property type="term" value="P:barbed-end actin filament capping"/>
    <property type="evidence" value="ECO:0007669"/>
    <property type="project" value="UniProtKB-ARBA"/>
</dbReference>
<evidence type="ECO:0000313" key="7">
    <source>
        <dbReference type="EMBL" id="CCH43004.1"/>
    </source>
</evidence>
<protein>
    <submittedName>
        <fullName evidence="7">Cytokinesis protein sepA</fullName>
    </submittedName>
</protein>
<dbReference type="eggNOG" id="KOG1922">
    <property type="taxonomic scope" value="Eukaryota"/>
</dbReference>
<dbReference type="SUPFAM" id="SSF48371">
    <property type="entry name" value="ARM repeat"/>
    <property type="match status" value="1"/>
</dbReference>
<dbReference type="InParanoid" id="K0KNM9"/>